<accession>A0ABD5PBR3</accession>
<evidence type="ECO:0000313" key="2">
    <source>
        <dbReference type="Proteomes" id="UP001595921"/>
    </source>
</evidence>
<sequence>MSELGPETLEVILREAFGGTDAERRVVVRQARDLADSGKHDADRGFPLTVDELLDHLGDAPADCTVPERWNWWLGSLEVAYGGYREFQVQAVERE</sequence>
<protein>
    <submittedName>
        <fullName evidence="1">Uncharacterized protein</fullName>
    </submittedName>
</protein>
<dbReference type="EMBL" id="JBHSDS010000006">
    <property type="protein sequence ID" value="MFC4358359.1"/>
    <property type="molecule type" value="Genomic_DNA"/>
</dbReference>
<evidence type="ECO:0000313" key="1">
    <source>
        <dbReference type="EMBL" id="MFC4358359.1"/>
    </source>
</evidence>
<name>A0ABD5PBR3_9EURY</name>
<keyword evidence="2" id="KW-1185">Reference proteome</keyword>
<dbReference type="Pfam" id="PF26484">
    <property type="entry name" value="WNWW"/>
    <property type="match status" value="1"/>
</dbReference>
<dbReference type="RefSeq" id="WP_267624494.1">
    <property type="nucleotide sequence ID" value="NZ_JAODIW010000008.1"/>
</dbReference>
<dbReference type="AlphaFoldDB" id="A0ABD5PBR3"/>
<reference evidence="1 2" key="1">
    <citation type="journal article" date="2019" name="Int. J. Syst. Evol. Microbiol.">
        <title>The Global Catalogue of Microorganisms (GCM) 10K type strain sequencing project: providing services to taxonomists for standard genome sequencing and annotation.</title>
        <authorList>
            <consortium name="The Broad Institute Genomics Platform"/>
            <consortium name="The Broad Institute Genome Sequencing Center for Infectious Disease"/>
            <person name="Wu L."/>
            <person name="Ma J."/>
        </authorList>
    </citation>
    <scope>NUCLEOTIDE SEQUENCE [LARGE SCALE GENOMIC DNA]</scope>
    <source>
        <strain evidence="1 2">CGMCC 1.12553</strain>
    </source>
</reference>
<organism evidence="1 2">
    <name type="scientific">Halobium salinum</name>
    <dbReference type="NCBI Taxonomy" id="1364940"/>
    <lineage>
        <taxon>Archaea</taxon>
        <taxon>Methanobacteriati</taxon>
        <taxon>Methanobacteriota</taxon>
        <taxon>Stenosarchaea group</taxon>
        <taxon>Halobacteria</taxon>
        <taxon>Halobacteriales</taxon>
        <taxon>Haloferacaceae</taxon>
        <taxon>Halobium</taxon>
    </lineage>
</organism>
<gene>
    <name evidence="1" type="ORF">ACFO0N_10420</name>
</gene>
<dbReference type="InterPro" id="IPR058716">
    <property type="entry name" value="WNWW_dom-containing"/>
</dbReference>
<proteinExistence type="predicted"/>
<dbReference type="Proteomes" id="UP001595921">
    <property type="component" value="Unassembled WGS sequence"/>
</dbReference>
<comment type="caution">
    <text evidence="1">The sequence shown here is derived from an EMBL/GenBank/DDBJ whole genome shotgun (WGS) entry which is preliminary data.</text>
</comment>